<dbReference type="PANTHER" id="PTHR45864:SF3">
    <property type="entry name" value="PROTEIN PHOSPHATASE SLINGSHOT HOMOLOG 2"/>
    <property type="match status" value="1"/>
</dbReference>
<feature type="compositionally biased region" description="Polar residues" evidence="9">
    <location>
        <begin position="913"/>
        <end position="923"/>
    </location>
</feature>
<dbReference type="Pfam" id="PF23040">
    <property type="entry name" value="PH_SSH1-like_1st"/>
    <property type="match status" value="1"/>
</dbReference>
<feature type="domain" description="Tyrosine-protein phosphatase" evidence="10">
    <location>
        <begin position="463"/>
        <end position="604"/>
    </location>
</feature>
<evidence type="ECO:0000259" key="11">
    <source>
        <dbReference type="PROSITE" id="PS50056"/>
    </source>
</evidence>
<dbReference type="Pfam" id="PF08766">
    <property type="entry name" value="DEK_C"/>
    <property type="match status" value="1"/>
</dbReference>
<name>A0ABM5ENL6_9SAUR</name>
<dbReference type="InterPro" id="IPR043587">
    <property type="entry name" value="Phosphatase_SSH-like"/>
</dbReference>
<evidence type="ECO:0000259" key="10">
    <source>
        <dbReference type="PROSITE" id="PS50054"/>
    </source>
</evidence>
<keyword evidence="6" id="KW-0904">Protein phosphatase</keyword>
<dbReference type="Gene3D" id="3.90.190.10">
    <property type="entry name" value="Protein tyrosine phosphatase superfamily"/>
    <property type="match status" value="1"/>
</dbReference>
<feature type="compositionally biased region" description="Low complexity" evidence="9">
    <location>
        <begin position="122"/>
        <end position="133"/>
    </location>
</feature>
<evidence type="ECO:0000256" key="7">
    <source>
        <dbReference type="ARBA" id="ARBA00023212"/>
    </source>
</evidence>
<feature type="region of interest" description="Disordered" evidence="9">
    <location>
        <begin position="1311"/>
        <end position="1373"/>
    </location>
</feature>
<dbReference type="PROSITE" id="PS50056">
    <property type="entry name" value="TYR_PHOSPHATASE_2"/>
    <property type="match status" value="1"/>
</dbReference>
<dbReference type="Proteomes" id="UP001652642">
    <property type="component" value="Chromosome 7"/>
</dbReference>
<feature type="compositionally biased region" description="Basic and acidic residues" evidence="9">
    <location>
        <begin position="902"/>
        <end position="911"/>
    </location>
</feature>
<proteinExistence type="inferred from homology"/>
<feature type="region of interest" description="Disordered" evidence="9">
    <location>
        <begin position="788"/>
        <end position="810"/>
    </location>
</feature>
<feature type="compositionally biased region" description="Basic and acidic residues" evidence="9">
    <location>
        <begin position="834"/>
        <end position="845"/>
    </location>
</feature>
<feature type="compositionally biased region" description="Basic and acidic residues" evidence="9">
    <location>
        <begin position="26"/>
        <end position="38"/>
    </location>
</feature>
<dbReference type="InterPro" id="IPR029021">
    <property type="entry name" value="Prot-tyrosine_phosphatase-like"/>
</dbReference>
<reference evidence="14" key="1">
    <citation type="submission" date="2025-08" db="UniProtKB">
        <authorList>
            <consortium name="RefSeq"/>
        </authorList>
    </citation>
    <scope>IDENTIFICATION</scope>
</reference>
<dbReference type="InterPro" id="IPR000340">
    <property type="entry name" value="Dual-sp_phosphatase_cat-dom"/>
</dbReference>
<dbReference type="InterPro" id="IPR014876">
    <property type="entry name" value="DEK_C"/>
</dbReference>
<comment type="catalytic activity">
    <reaction evidence="8">
        <text>O-phospho-L-threonyl-[protein] + H2O = L-threonyl-[protein] + phosphate</text>
        <dbReference type="Rhea" id="RHEA:47004"/>
        <dbReference type="Rhea" id="RHEA-COMP:11060"/>
        <dbReference type="Rhea" id="RHEA-COMP:11605"/>
        <dbReference type="ChEBI" id="CHEBI:15377"/>
        <dbReference type="ChEBI" id="CHEBI:30013"/>
        <dbReference type="ChEBI" id="CHEBI:43474"/>
        <dbReference type="ChEBI" id="CHEBI:61977"/>
        <dbReference type="EC" id="3.1.3.16"/>
    </reaction>
</comment>
<protein>
    <recommendedName>
        <fullName evidence="3">protein-serine/threonine phosphatase</fullName>
        <ecNumber evidence="3">3.1.3.16</ecNumber>
    </recommendedName>
</protein>
<evidence type="ECO:0000256" key="5">
    <source>
        <dbReference type="ARBA" id="ARBA00022801"/>
    </source>
</evidence>
<dbReference type="Pfam" id="PF00782">
    <property type="entry name" value="DSPc"/>
    <property type="match status" value="1"/>
</dbReference>
<accession>A0ABM5ENL6</accession>
<feature type="region of interest" description="Disordered" evidence="9">
    <location>
        <begin position="834"/>
        <end position="926"/>
    </location>
</feature>
<evidence type="ECO:0000313" key="13">
    <source>
        <dbReference type="Proteomes" id="UP001652642"/>
    </source>
</evidence>
<keyword evidence="13" id="KW-1185">Reference proteome</keyword>
<feature type="domain" description="Tyrosine specific protein phosphatases" evidence="11">
    <location>
        <begin position="528"/>
        <end position="582"/>
    </location>
</feature>
<dbReference type="InterPro" id="IPR020422">
    <property type="entry name" value="TYR_PHOSPHATASE_DUAL_dom"/>
</dbReference>
<feature type="region of interest" description="Disordered" evidence="9">
    <location>
        <begin position="1539"/>
        <end position="1563"/>
    </location>
</feature>
<comment type="subcellular location">
    <subcellularLocation>
        <location evidence="1">Cytoplasm</location>
        <location evidence="1">Cytoskeleton</location>
    </subcellularLocation>
</comment>
<dbReference type="CDD" id="cd11652">
    <property type="entry name" value="SSH-N"/>
    <property type="match status" value="1"/>
</dbReference>
<dbReference type="SUPFAM" id="SSF52799">
    <property type="entry name" value="(Phosphotyrosine protein) phosphatases II"/>
    <property type="match status" value="1"/>
</dbReference>
<feature type="compositionally biased region" description="Basic and acidic residues" evidence="9">
    <location>
        <begin position="1139"/>
        <end position="1155"/>
    </location>
</feature>
<feature type="region of interest" description="Disordered" evidence="9">
    <location>
        <begin position="973"/>
        <end position="1162"/>
    </location>
</feature>
<dbReference type="InterPro" id="IPR043588">
    <property type="entry name" value="SSH-N"/>
</dbReference>
<dbReference type="SMART" id="SM00195">
    <property type="entry name" value="DSPc"/>
    <property type="match status" value="1"/>
</dbReference>
<organism evidence="13 14">
    <name type="scientific">Pogona vitticeps</name>
    <name type="common">central bearded dragon</name>
    <dbReference type="NCBI Taxonomy" id="103695"/>
    <lineage>
        <taxon>Eukaryota</taxon>
        <taxon>Metazoa</taxon>
        <taxon>Chordata</taxon>
        <taxon>Craniata</taxon>
        <taxon>Vertebrata</taxon>
        <taxon>Euteleostomi</taxon>
        <taxon>Lepidosauria</taxon>
        <taxon>Squamata</taxon>
        <taxon>Bifurcata</taxon>
        <taxon>Unidentata</taxon>
        <taxon>Episquamata</taxon>
        <taxon>Toxicofera</taxon>
        <taxon>Iguania</taxon>
        <taxon>Acrodonta</taxon>
        <taxon>Agamidae</taxon>
        <taxon>Amphibolurinae</taxon>
        <taxon>Pogona</taxon>
    </lineage>
</organism>
<evidence type="ECO:0000313" key="14">
    <source>
        <dbReference type="RefSeq" id="XP_072834741.1"/>
    </source>
</evidence>
<feature type="compositionally biased region" description="Basic and acidic residues" evidence="9">
    <location>
        <begin position="1073"/>
        <end position="1104"/>
    </location>
</feature>
<dbReference type="EC" id="3.1.3.16" evidence="3"/>
<gene>
    <name evidence="14" type="primary">SSH2</name>
</gene>
<feature type="compositionally biased region" description="Low complexity" evidence="9">
    <location>
        <begin position="1122"/>
        <end position="1132"/>
    </location>
</feature>
<dbReference type="PANTHER" id="PTHR45864">
    <property type="entry name" value="SLINGSHOT PROTEIN PHOSPHATASE HOMOLOG"/>
    <property type="match status" value="1"/>
</dbReference>
<feature type="region of interest" description="Disordered" evidence="9">
    <location>
        <begin position="164"/>
        <end position="186"/>
    </location>
</feature>
<evidence type="ECO:0000256" key="6">
    <source>
        <dbReference type="ARBA" id="ARBA00022912"/>
    </source>
</evidence>
<dbReference type="InterPro" id="IPR000387">
    <property type="entry name" value="Tyr_Pase_dom"/>
</dbReference>
<evidence type="ECO:0000259" key="12">
    <source>
        <dbReference type="PROSITE" id="PS51998"/>
    </source>
</evidence>
<evidence type="ECO:0000256" key="1">
    <source>
        <dbReference type="ARBA" id="ARBA00004245"/>
    </source>
</evidence>
<evidence type="ECO:0000256" key="9">
    <source>
        <dbReference type="SAM" id="MobiDB-lite"/>
    </source>
</evidence>
<feature type="compositionally biased region" description="Basic and acidic residues" evidence="9">
    <location>
        <begin position="1311"/>
        <end position="1325"/>
    </location>
</feature>
<evidence type="ECO:0000256" key="2">
    <source>
        <dbReference type="ARBA" id="ARBA00009580"/>
    </source>
</evidence>
<feature type="region of interest" description="Disordered" evidence="9">
    <location>
        <begin position="25"/>
        <end position="147"/>
    </location>
</feature>
<feature type="domain" description="DEK-C" evidence="12">
    <location>
        <begin position="404"/>
        <end position="459"/>
    </location>
</feature>
<evidence type="ECO:0000256" key="4">
    <source>
        <dbReference type="ARBA" id="ARBA00022490"/>
    </source>
</evidence>
<dbReference type="PROSITE" id="PS51998">
    <property type="entry name" value="DEK_C"/>
    <property type="match status" value="1"/>
</dbReference>
<dbReference type="InterPro" id="IPR016130">
    <property type="entry name" value="Tyr_Pase_AS"/>
</dbReference>
<feature type="compositionally biased region" description="Low complexity" evidence="9">
    <location>
        <begin position="165"/>
        <end position="177"/>
    </location>
</feature>
<keyword evidence="4" id="KW-0963">Cytoplasm</keyword>
<feature type="region of interest" description="Disordered" evidence="9">
    <location>
        <begin position="1181"/>
        <end position="1297"/>
    </location>
</feature>
<dbReference type="CDD" id="cd14569">
    <property type="entry name" value="DSP_slingshot_2"/>
    <property type="match status" value="1"/>
</dbReference>
<feature type="compositionally biased region" description="Basic and acidic residues" evidence="9">
    <location>
        <begin position="976"/>
        <end position="1002"/>
    </location>
</feature>
<evidence type="ECO:0000256" key="3">
    <source>
        <dbReference type="ARBA" id="ARBA00013081"/>
    </source>
</evidence>
<feature type="compositionally biased region" description="Basic and acidic residues" evidence="9">
    <location>
        <begin position="1043"/>
        <end position="1057"/>
    </location>
</feature>
<comment type="similarity">
    <text evidence="2">Belongs to the protein-tyrosine phosphatase family.</text>
</comment>
<feature type="compositionally biased region" description="Acidic residues" evidence="9">
    <location>
        <begin position="1012"/>
        <end position="1025"/>
    </location>
</feature>
<dbReference type="PROSITE" id="PS00383">
    <property type="entry name" value="TYR_PHOSPHATASE_1"/>
    <property type="match status" value="1"/>
</dbReference>
<keyword evidence="7" id="KW-0206">Cytoskeleton</keyword>
<dbReference type="GeneID" id="110084271"/>
<evidence type="ECO:0000256" key="8">
    <source>
        <dbReference type="ARBA" id="ARBA00048336"/>
    </source>
</evidence>
<dbReference type="PROSITE" id="PS50054">
    <property type="entry name" value="TYR_PHOSPHATASE_DUAL"/>
    <property type="match status" value="1"/>
</dbReference>
<feature type="compositionally biased region" description="Low complexity" evidence="9">
    <location>
        <begin position="1346"/>
        <end position="1369"/>
    </location>
</feature>
<dbReference type="RefSeq" id="XP_072834741.1">
    <property type="nucleotide sequence ID" value="XM_072978640.1"/>
</dbReference>
<sequence length="1563" mass="169630">MMGVEVLPKYSFACAPSLRVAARGLKPAEEGGRGKERPPSLSSSPGVGGARPREWAGPGRRLTGGACALAPHCARPAQPRRASVGERASAGQDVRLSPPGRLAPPPPPCLAARRPSPHRRLALAASSPSSSSAGGHEVKGQPRRVGARAPGEGLAPMALVTVQRSPTPSATSSPCASEADSGEDDCRFQPRSISESFLTVKGAALFLPRGNGSSTPRISHRRNKHAGDLQQHLQAMFMLLRPEDNIRLAVRLESTYQNRTRYMVVVSTNGRQDTEESIVLGMDFSSNDSSVCTMGLVLPLWSDALIHLDGDGGFSVSTDNRIHIFKPVSVQAMWSALQSLHKACEVARIHNYYPGSLFLTWVSYYESHINSDQSSVNEWNAMQDVQSHRPDSPALFTDVPTERERTERLIKTKLREIMMQKDLENITSKEIRTELEMQMACNLREFKEFIDNEMIVILGQMDSPTQIFEHVFLGSEWNASNLEDLQNRGVRYILNVTREIDNFFPGVFEYHNIRVYDEEATDLLAYWNDTYKFISKAKQNGSKCLVHCKMGVSRSASTVIAYAMKEYGWNLDRAYDHVKKRRTVTKPNPSFMRQLEEYQGILLASKQRHNKLWRSHSDSDLSDHHEPMGKSGMEVSKKEITTSADRISGNKASHCHPLSGSPGLPAGTPKEHLCHSSPGALGNLCNPDKAIPREIAPRDYRTEQLEDELNLNNLNGGPPGCPLDETGFPLDNGSAVSDALRRRPNKEALGVPPASFPDLTVEDLEKDALLKPGDGSVHLVPMEELESCLRDASGRPSPSPPPSAPRPEEADFGADRIDFFSALEMFVELSQDSRPRACSHSRAEEQGGGGSSGSSSGSRNSLSKGTVLELSPSDPPSTEDAPRNSSARNSPLASEESSLEEEQLKLSEPDRSGSLTRSHSENAVSVKEIVTEIESIHQGAGQGPVRTDALNNPILAPKRNTVHELPAESVWTWENKLGKTEPNEGGRSVLKENPKEPLKPDPDGAVVLQEPTEADEAGELPEDLAESPGNPRPKWCPGSVRRATLEFEERLRQEQEAPHASAIATLPLRKNSRHEPSSPELPAKGRTEDPSHEPVRVSTEKEPSRAGSAETGNGPDPLAKKPSSPSGDDGPSVDLTGSADEHRTAMSAENREKIPRPGHRPHLLLPKRIEIIEYTHTVRSSALSGAGGAPEEFEDTLAVAVDENCNATGRSESPSGPPDSRRSSQSIFSLGSPDEEEKATIAGTSAHPGASGSAGRARPLPPPGSDGRLLFRLEGVTQSSSSSDPEPALLGGGYAGNGRFAFEERGGLLRRRSEGTLTHWNREDLDVPETLGGTGAERPPETPAPSSLSRGLLHSSSSDSLRGSSGASSVVKRRAQEFDARIRQAGLTTPSLMKRSASLAKLDCLDLSKEDLSGRQAAAAPGTEPASLESLRTLFAPREPGARGLPAPPTLALDPTISSPLLRVPQPTAHLVEQLKLTECIALSRPVERPPAQYARDFNPARQLLEATLTSAQAAGLPRSAAPDGPQWLALLPWYQHSRTRPPRRLRKTNDRKRTTNPLYNTM</sequence>
<keyword evidence="5" id="KW-0378">Hydrolase</keyword>